<organism evidence="1">
    <name type="scientific">marine sediment metagenome</name>
    <dbReference type="NCBI Taxonomy" id="412755"/>
    <lineage>
        <taxon>unclassified sequences</taxon>
        <taxon>metagenomes</taxon>
        <taxon>ecological metagenomes</taxon>
    </lineage>
</organism>
<dbReference type="EMBL" id="BART01030958">
    <property type="protein sequence ID" value="GAH09152.1"/>
    <property type="molecule type" value="Genomic_DNA"/>
</dbReference>
<dbReference type="AlphaFoldDB" id="X1CN03"/>
<sequence length="84" mass="9998">MAKLLEKPEELKVTVNVQGVPLTLARDGEKQRVTKVYQRWQIVEEWWGKEISRNYFRVKTNKGLACDIYRDMPTGSWYLSRIHD</sequence>
<name>X1CN03_9ZZZZ</name>
<proteinExistence type="predicted"/>
<reference evidence="1" key="1">
    <citation type="journal article" date="2014" name="Front. Microbiol.">
        <title>High frequency of phylogenetically diverse reductive dehalogenase-homologous genes in deep subseafloor sedimentary metagenomes.</title>
        <authorList>
            <person name="Kawai M."/>
            <person name="Futagami T."/>
            <person name="Toyoda A."/>
            <person name="Takaki Y."/>
            <person name="Nishi S."/>
            <person name="Hori S."/>
            <person name="Arai W."/>
            <person name="Tsubouchi T."/>
            <person name="Morono Y."/>
            <person name="Uchiyama I."/>
            <person name="Ito T."/>
            <person name="Fujiyama A."/>
            <person name="Inagaki F."/>
            <person name="Takami H."/>
        </authorList>
    </citation>
    <scope>NUCLEOTIDE SEQUENCE</scope>
    <source>
        <strain evidence="1">Expedition CK06-06</strain>
    </source>
</reference>
<evidence type="ECO:0000313" key="1">
    <source>
        <dbReference type="EMBL" id="GAH09152.1"/>
    </source>
</evidence>
<protein>
    <submittedName>
        <fullName evidence="1">Uncharacterized protein</fullName>
    </submittedName>
</protein>
<accession>X1CN03</accession>
<comment type="caution">
    <text evidence="1">The sequence shown here is derived from an EMBL/GenBank/DDBJ whole genome shotgun (WGS) entry which is preliminary data.</text>
</comment>
<gene>
    <name evidence="1" type="ORF">S01H4_53897</name>
</gene>